<proteinExistence type="predicted"/>
<protein>
    <submittedName>
        <fullName evidence="1">Uncharacterized protein</fullName>
    </submittedName>
</protein>
<comment type="caution">
    <text evidence="1">The sequence shown here is derived from an EMBL/GenBank/DDBJ whole genome shotgun (WGS) entry which is preliminary data.</text>
</comment>
<reference evidence="1 2" key="1">
    <citation type="journal article" date="2022" name="bioRxiv">
        <title>The genome of the oomycete Peronosclerospora sorghi, a cosmopolitan pathogen of maize and sorghum, is inflated with dispersed pseudogenes.</title>
        <authorList>
            <person name="Fletcher K."/>
            <person name="Martin F."/>
            <person name="Isakeit T."/>
            <person name="Cavanaugh K."/>
            <person name="Magill C."/>
            <person name="Michelmore R."/>
        </authorList>
    </citation>
    <scope>NUCLEOTIDE SEQUENCE [LARGE SCALE GENOMIC DNA]</scope>
    <source>
        <strain evidence="1">P6</strain>
    </source>
</reference>
<dbReference type="Proteomes" id="UP001163321">
    <property type="component" value="Chromosome 13"/>
</dbReference>
<evidence type="ECO:0000313" key="2">
    <source>
        <dbReference type="Proteomes" id="UP001163321"/>
    </source>
</evidence>
<keyword evidence="2" id="KW-1185">Reference proteome</keyword>
<evidence type="ECO:0000313" key="1">
    <source>
        <dbReference type="EMBL" id="KAI9917694.1"/>
    </source>
</evidence>
<sequence length="255" mass="28114">MWRRLSCVAASVHERGRHENGRGFKWRDVLYEWDHVGLEPVVFRVRCGVKDHWGPYSPSSSTMSTLDVRTGHHPASSTLGGSSTIASAPMSLEDLGAAMFLPGVCPDYLERGRLLYRVVLDSHALRLPTLNAEVLDRRLTKGQVVRASERLVCPGAIHVFVWLCLESTKDGEDAANDRDDRGEIVIVREGQRDVADATDSAWALKTTRQGDMGLERLDAEAWDASAGISEPARPGLHLYLVSHDASASSAMHDRC</sequence>
<name>A0ACC0WFU9_9STRA</name>
<gene>
    <name evidence="1" type="ORF">PsorP6_013103</name>
</gene>
<accession>A0ACC0WFU9</accession>
<organism evidence="1 2">
    <name type="scientific">Peronosclerospora sorghi</name>
    <dbReference type="NCBI Taxonomy" id="230839"/>
    <lineage>
        <taxon>Eukaryota</taxon>
        <taxon>Sar</taxon>
        <taxon>Stramenopiles</taxon>
        <taxon>Oomycota</taxon>
        <taxon>Peronosporomycetes</taxon>
        <taxon>Peronosporales</taxon>
        <taxon>Peronosporaceae</taxon>
        <taxon>Peronosclerospora</taxon>
    </lineage>
</organism>
<dbReference type="EMBL" id="CM047592">
    <property type="protein sequence ID" value="KAI9917694.1"/>
    <property type="molecule type" value="Genomic_DNA"/>
</dbReference>